<comment type="subcellular location">
    <subcellularLocation>
        <location evidence="1">Membrane</location>
        <topology evidence="1">Multi-pass membrane protein</topology>
    </subcellularLocation>
</comment>
<dbReference type="NCBIfam" id="TIGR00879">
    <property type="entry name" value="SP"/>
    <property type="match status" value="1"/>
</dbReference>
<organism evidence="11 12">
    <name type="scientific">Coniosporium apollinis</name>
    <dbReference type="NCBI Taxonomy" id="61459"/>
    <lineage>
        <taxon>Eukaryota</taxon>
        <taxon>Fungi</taxon>
        <taxon>Dikarya</taxon>
        <taxon>Ascomycota</taxon>
        <taxon>Pezizomycotina</taxon>
        <taxon>Dothideomycetes</taxon>
        <taxon>Dothideomycetes incertae sedis</taxon>
        <taxon>Coniosporium</taxon>
    </lineage>
</organism>
<feature type="transmembrane region" description="Helical" evidence="9">
    <location>
        <begin position="477"/>
        <end position="495"/>
    </location>
</feature>
<dbReference type="EMBL" id="JAPDRL010000050">
    <property type="protein sequence ID" value="KAJ9662364.1"/>
    <property type="molecule type" value="Genomic_DNA"/>
</dbReference>
<feature type="transmembrane region" description="Helical" evidence="9">
    <location>
        <begin position="225"/>
        <end position="246"/>
    </location>
</feature>
<dbReference type="PROSITE" id="PS00217">
    <property type="entry name" value="SUGAR_TRANSPORT_2"/>
    <property type="match status" value="1"/>
</dbReference>
<feature type="transmembrane region" description="Helical" evidence="9">
    <location>
        <begin position="165"/>
        <end position="186"/>
    </location>
</feature>
<dbReference type="PROSITE" id="PS50850">
    <property type="entry name" value="MFS"/>
    <property type="match status" value="1"/>
</dbReference>
<dbReference type="InterPro" id="IPR036259">
    <property type="entry name" value="MFS_trans_sf"/>
</dbReference>
<keyword evidence="5 9" id="KW-1133">Transmembrane helix</keyword>
<evidence type="ECO:0000256" key="9">
    <source>
        <dbReference type="SAM" id="Phobius"/>
    </source>
</evidence>
<feature type="transmembrane region" description="Helical" evidence="9">
    <location>
        <begin position="377"/>
        <end position="397"/>
    </location>
</feature>
<dbReference type="PANTHER" id="PTHR48022">
    <property type="entry name" value="PLASTIDIC GLUCOSE TRANSPORTER 4"/>
    <property type="match status" value="1"/>
</dbReference>
<keyword evidence="12" id="KW-1185">Reference proteome</keyword>
<reference evidence="11" key="1">
    <citation type="submission" date="2022-10" db="EMBL/GenBank/DDBJ databases">
        <title>Culturing micro-colonial fungi from biological soil crusts in the Mojave desert and describing Neophaeococcomyces mojavensis, and introducing the new genera and species Taxawa tesnikishii.</title>
        <authorList>
            <person name="Kurbessoian T."/>
            <person name="Stajich J.E."/>
        </authorList>
    </citation>
    <scope>NUCLEOTIDE SEQUENCE</scope>
    <source>
        <strain evidence="11">TK_1</strain>
    </source>
</reference>
<feature type="transmembrane region" description="Helical" evidence="9">
    <location>
        <begin position="409"/>
        <end position="431"/>
    </location>
</feature>
<keyword evidence="3 7" id="KW-0813">Transport</keyword>
<feature type="transmembrane region" description="Helical" evidence="9">
    <location>
        <begin position="443"/>
        <end position="465"/>
    </location>
</feature>
<evidence type="ECO:0000256" key="7">
    <source>
        <dbReference type="RuleBase" id="RU003346"/>
    </source>
</evidence>
<feature type="transmembrane region" description="Helical" evidence="9">
    <location>
        <begin position="193"/>
        <end position="213"/>
    </location>
</feature>
<dbReference type="PANTHER" id="PTHR48022:SF22">
    <property type="entry name" value="MAJOR FACILITATOR SUPERFAMILY (MFS) PROFILE DOMAIN-CONTAINING PROTEIN"/>
    <property type="match status" value="1"/>
</dbReference>
<dbReference type="InterPro" id="IPR020846">
    <property type="entry name" value="MFS_dom"/>
</dbReference>
<feature type="transmembrane region" description="Helical" evidence="9">
    <location>
        <begin position="136"/>
        <end position="153"/>
    </location>
</feature>
<comment type="similarity">
    <text evidence="2 7">Belongs to the major facilitator superfamily. Sugar transporter (TC 2.A.1.1) family.</text>
</comment>
<keyword evidence="4 9" id="KW-0812">Transmembrane</keyword>
<accession>A0ABQ9NMU2</accession>
<feature type="domain" description="Major facilitator superfamily (MFS) profile" evidence="10">
    <location>
        <begin position="61"/>
        <end position="500"/>
    </location>
</feature>
<keyword evidence="6 9" id="KW-0472">Membrane</keyword>
<dbReference type="InterPro" id="IPR005828">
    <property type="entry name" value="MFS_sugar_transport-like"/>
</dbReference>
<feature type="transmembrane region" description="Helical" evidence="9">
    <location>
        <begin position="313"/>
        <end position="331"/>
    </location>
</feature>
<comment type="caution">
    <text evidence="11">The sequence shown here is derived from an EMBL/GenBank/DDBJ whole genome shotgun (WGS) entry which is preliminary data.</text>
</comment>
<evidence type="ECO:0000256" key="5">
    <source>
        <dbReference type="ARBA" id="ARBA00022989"/>
    </source>
</evidence>
<dbReference type="Gene3D" id="1.20.1250.20">
    <property type="entry name" value="MFS general substrate transporter like domains"/>
    <property type="match status" value="1"/>
</dbReference>
<dbReference type="InterPro" id="IPR003663">
    <property type="entry name" value="Sugar/inositol_transpt"/>
</dbReference>
<dbReference type="PROSITE" id="PS00216">
    <property type="entry name" value="SUGAR_TRANSPORT_1"/>
    <property type="match status" value="1"/>
</dbReference>
<evidence type="ECO:0000256" key="4">
    <source>
        <dbReference type="ARBA" id="ARBA00022692"/>
    </source>
</evidence>
<evidence type="ECO:0000256" key="3">
    <source>
        <dbReference type="ARBA" id="ARBA00022448"/>
    </source>
</evidence>
<evidence type="ECO:0000256" key="2">
    <source>
        <dbReference type="ARBA" id="ARBA00010992"/>
    </source>
</evidence>
<feature type="transmembrane region" description="Helical" evidence="9">
    <location>
        <begin position="351"/>
        <end position="370"/>
    </location>
</feature>
<sequence>MGRFMDTEKNASVTAERRASNAERRASIVHDPDAGHLTNQEDHEKSKWQAIKSHPWAFAWCLFGVWLSLLVSFENQAAGIVIGIPQFRKDFGSFYEGNYVLPAKWQSAFSGAPVAATAIGALTAGQIADWIGRKRTVMAFLVVSWIGVTMEFISTTNELFFGGKFVNGFAVGTLAALGTTYVGEIAPLALRGILTAIIALAYTVGPLCAALILNDTGTMENRWAYRAVFVSQYGFAAVASIAVFFMPESPWWLANKGKDEQALRSLRGLGYNKGDEDVKRLALIKLTLEQIKRETENATYLECFRRSNLRRTIISIAPLEIQALGGVIWVAGYSTYYIQLAGYSTAMSFKLFIALQVVSMFGNVCSWFLVDKVGRRNLTLWGVTILTVLLMVAGGLASAGSPGAIKAAIGLITVYGFFYNITIGATAYNLLAEVSTSRLRIKTIAIGLALQNLTYMMWSFVLPYLFNPDKANLGAKVTFIFGGISILCIIYLWFYQVETANRSYAELDEMFAKRIPARKFKTYVTDEQRMGQEVKRKSIGA</sequence>
<evidence type="ECO:0000256" key="8">
    <source>
        <dbReference type="SAM" id="MobiDB-lite"/>
    </source>
</evidence>
<name>A0ABQ9NMU2_9PEZI</name>
<dbReference type="InterPro" id="IPR050360">
    <property type="entry name" value="MFS_Sugar_Transporters"/>
</dbReference>
<dbReference type="SUPFAM" id="SSF103473">
    <property type="entry name" value="MFS general substrate transporter"/>
    <property type="match status" value="1"/>
</dbReference>
<dbReference type="Proteomes" id="UP001172684">
    <property type="component" value="Unassembled WGS sequence"/>
</dbReference>
<evidence type="ECO:0000313" key="12">
    <source>
        <dbReference type="Proteomes" id="UP001172684"/>
    </source>
</evidence>
<feature type="region of interest" description="Disordered" evidence="8">
    <location>
        <begin position="1"/>
        <end position="26"/>
    </location>
</feature>
<evidence type="ECO:0000313" key="11">
    <source>
        <dbReference type="EMBL" id="KAJ9662364.1"/>
    </source>
</evidence>
<evidence type="ECO:0000256" key="6">
    <source>
        <dbReference type="ARBA" id="ARBA00023136"/>
    </source>
</evidence>
<evidence type="ECO:0000256" key="1">
    <source>
        <dbReference type="ARBA" id="ARBA00004141"/>
    </source>
</evidence>
<gene>
    <name evidence="11" type="ORF">H2201_006071</name>
</gene>
<dbReference type="Pfam" id="PF00083">
    <property type="entry name" value="Sugar_tr"/>
    <property type="match status" value="1"/>
</dbReference>
<dbReference type="InterPro" id="IPR005829">
    <property type="entry name" value="Sugar_transporter_CS"/>
</dbReference>
<proteinExistence type="inferred from homology"/>
<evidence type="ECO:0000259" key="10">
    <source>
        <dbReference type="PROSITE" id="PS50850"/>
    </source>
</evidence>
<protein>
    <recommendedName>
        <fullName evidence="10">Major facilitator superfamily (MFS) profile domain-containing protein</fullName>
    </recommendedName>
</protein>